<evidence type="ECO:0000256" key="2">
    <source>
        <dbReference type="ARBA" id="ARBA00019069"/>
    </source>
</evidence>
<proteinExistence type="inferred from homology"/>
<dbReference type="Pfam" id="PF01784">
    <property type="entry name" value="DUF34_NIF3"/>
    <property type="match status" value="1"/>
</dbReference>
<dbReference type="InterPro" id="IPR036069">
    <property type="entry name" value="DUF34/NIF3_sf"/>
</dbReference>
<dbReference type="SUPFAM" id="SSF102705">
    <property type="entry name" value="NIF3 (NGG1p interacting factor 3)-like"/>
    <property type="match status" value="1"/>
</dbReference>
<feature type="binding site" evidence="3">
    <location>
        <position position="267"/>
    </location>
    <ligand>
        <name>a divalent metal cation</name>
        <dbReference type="ChEBI" id="CHEBI:60240"/>
        <label>1</label>
    </ligand>
</feature>
<dbReference type="CTD" id="9391"/>
<organism evidence="4 5">
    <name type="scientific">Pogonomyrmex barbatus</name>
    <name type="common">red harvester ant</name>
    <dbReference type="NCBI Taxonomy" id="144034"/>
    <lineage>
        <taxon>Eukaryota</taxon>
        <taxon>Metazoa</taxon>
        <taxon>Ecdysozoa</taxon>
        <taxon>Arthropoda</taxon>
        <taxon>Hexapoda</taxon>
        <taxon>Insecta</taxon>
        <taxon>Pterygota</taxon>
        <taxon>Neoptera</taxon>
        <taxon>Endopterygota</taxon>
        <taxon>Hymenoptera</taxon>
        <taxon>Apocrita</taxon>
        <taxon>Aculeata</taxon>
        <taxon>Formicoidea</taxon>
        <taxon>Formicidae</taxon>
        <taxon>Myrmicinae</taxon>
        <taxon>Pogonomyrmex</taxon>
    </lineage>
</organism>
<name>A0A6I9WH74_9HYME</name>
<dbReference type="NCBIfam" id="TIGR00486">
    <property type="entry name" value="YbgI_SA1388"/>
    <property type="match status" value="1"/>
</dbReference>
<evidence type="ECO:0000256" key="1">
    <source>
        <dbReference type="ARBA" id="ARBA00006964"/>
    </source>
</evidence>
<gene>
    <name evidence="5 6" type="primary">LOC105430255</name>
</gene>
<dbReference type="PANTHER" id="PTHR13799:SF13">
    <property type="entry name" value="NIF3-LIKE PROTEIN 1"/>
    <property type="match status" value="1"/>
</dbReference>
<dbReference type="GeneID" id="105430255"/>
<dbReference type="OrthoDB" id="284782at2759"/>
<dbReference type="Gene3D" id="3.40.1390.30">
    <property type="entry name" value="NIF3 (NGG1p interacting factor 3)-like"/>
    <property type="match status" value="1"/>
</dbReference>
<evidence type="ECO:0000256" key="3">
    <source>
        <dbReference type="PIRSR" id="PIRSR602678-1"/>
    </source>
</evidence>
<evidence type="ECO:0000313" key="6">
    <source>
        <dbReference type="RefSeq" id="XP_011642033.1"/>
    </source>
</evidence>
<dbReference type="AlphaFoldDB" id="A0A6I9WH74"/>
<evidence type="ECO:0000313" key="4">
    <source>
        <dbReference type="Proteomes" id="UP000504615"/>
    </source>
</evidence>
<dbReference type="GO" id="GO:0046872">
    <property type="term" value="F:metal ion binding"/>
    <property type="evidence" value="ECO:0007669"/>
    <property type="project" value="UniProtKB-KW"/>
</dbReference>
<dbReference type="RefSeq" id="XP_011642031.1">
    <property type="nucleotide sequence ID" value="XM_011643729.1"/>
</dbReference>
<dbReference type="RefSeq" id="XP_011642033.1">
    <property type="nucleotide sequence ID" value="XM_011643731.2"/>
</dbReference>
<dbReference type="InterPro" id="IPR002678">
    <property type="entry name" value="DUF34/NIF3"/>
</dbReference>
<feature type="binding site" evidence="3">
    <location>
        <position position="271"/>
    </location>
    <ligand>
        <name>a divalent metal cation</name>
        <dbReference type="ChEBI" id="CHEBI:60240"/>
        <label>1</label>
    </ligand>
</feature>
<reference evidence="5 6" key="1">
    <citation type="submission" date="2025-04" db="UniProtKB">
        <authorList>
            <consortium name="RefSeq"/>
        </authorList>
    </citation>
    <scope>IDENTIFICATION</scope>
</reference>
<protein>
    <recommendedName>
        <fullName evidence="2">NIF3-like protein 1</fullName>
    </recommendedName>
</protein>
<dbReference type="PANTHER" id="PTHR13799">
    <property type="entry name" value="NGG1 INTERACTING FACTOR 3"/>
    <property type="match status" value="1"/>
</dbReference>
<keyword evidence="3" id="KW-0479">Metal-binding</keyword>
<evidence type="ECO:0000313" key="5">
    <source>
        <dbReference type="RefSeq" id="XP_011642031.1"/>
    </source>
</evidence>
<dbReference type="Proteomes" id="UP000504615">
    <property type="component" value="Unplaced"/>
</dbReference>
<feature type="binding site" evidence="3">
    <location>
        <position position="147"/>
    </location>
    <ligand>
        <name>a divalent metal cation</name>
        <dbReference type="ChEBI" id="CHEBI:60240"/>
        <label>1</label>
    </ligand>
</feature>
<dbReference type="FunFam" id="3.40.1390.30:FF:000001">
    <property type="entry name" value="GTP cyclohydrolase 1 type 2"/>
    <property type="match status" value="1"/>
</dbReference>
<comment type="similarity">
    <text evidence="1">Belongs to the GTP cyclohydrolase I type 2/NIF3 family.</text>
</comment>
<dbReference type="GO" id="GO:0005739">
    <property type="term" value="C:mitochondrion"/>
    <property type="evidence" value="ECO:0007669"/>
    <property type="project" value="TreeGrafter"/>
</dbReference>
<accession>A0A6I9WH74</accession>
<feature type="binding site" evidence="3">
    <location>
        <position position="109"/>
    </location>
    <ligand>
        <name>a divalent metal cation</name>
        <dbReference type="ChEBI" id="CHEBI:60240"/>
        <label>1</label>
    </ligand>
</feature>
<sequence length="305" mass="34431">MLKRLYNVGLSCEKFYFQHKYIKQYKVIHTINRNMNTTIETKGLLVKDIVTAINKFADTSLAASWDNVGLLIEPTEPNVVSRILLTNDLTEDVMDEAIKLKTNLIVTYHPLIFAPLKSITNRSWKERIIARCLKNDIAVFSPHTSFDAIRGGVNDWLAETFKLKNSEIIQPNESDATYGFGRLCTLENRITVDEAVNLVKQRTNLKHVRLARARNTDGYINTVAVCAGAGTSVLKGTFADLYLTGEMLHHDVLDAIHLGIHVILTNHSDSERGFLKVLAPMLEHQFQNLVEVRVSESDKDPLQTI</sequence>
<keyword evidence="4" id="KW-1185">Reference proteome</keyword>